<dbReference type="SMART" id="SM00249">
    <property type="entry name" value="PHD"/>
    <property type="match status" value="4"/>
</dbReference>
<feature type="domain" description="PHD-type" evidence="7">
    <location>
        <begin position="325"/>
        <end position="376"/>
    </location>
</feature>
<feature type="region of interest" description="Disordered" evidence="5">
    <location>
        <begin position="546"/>
        <end position="569"/>
    </location>
</feature>
<accession>A0A978V986</accession>
<feature type="chain" id="PRO_5038113084" description="Protein Jade-1" evidence="6">
    <location>
        <begin position="21"/>
        <end position="1524"/>
    </location>
</feature>
<protein>
    <recommendedName>
        <fullName evidence="11">Protein Jade-1</fullName>
    </recommendedName>
</protein>
<dbReference type="PROSITE" id="PS50016">
    <property type="entry name" value="ZF_PHD_2"/>
    <property type="match status" value="2"/>
</dbReference>
<dbReference type="InterPro" id="IPR011011">
    <property type="entry name" value="Znf_FYVE_PHD"/>
</dbReference>
<dbReference type="GO" id="GO:0008270">
    <property type="term" value="F:zinc ion binding"/>
    <property type="evidence" value="ECO:0007669"/>
    <property type="project" value="UniProtKB-KW"/>
</dbReference>
<evidence type="ECO:0000256" key="5">
    <source>
        <dbReference type="SAM" id="MobiDB-lite"/>
    </source>
</evidence>
<dbReference type="PANTHER" id="PTHR13793">
    <property type="entry name" value="PHD FINGER PROTEINS"/>
    <property type="match status" value="1"/>
</dbReference>
<gene>
    <name evidence="9" type="ORF">FEM48_Zijuj06G0122800</name>
</gene>
<keyword evidence="3" id="KW-0862">Zinc</keyword>
<evidence type="ECO:0000259" key="8">
    <source>
        <dbReference type="PROSITE" id="PS51805"/>
    </source>
</evidence>
<keyword evidence="1" id="KW-0479">Metal-binding</keyword>
<feature type="region of interest" description="Disordered" evidence="5">
    <location>
        <begin position="101"/>
        <end position="136"/>
    </location>
</feature>
<feature type="compositionally biased region" description="Polar residues" evidence="5">
    <location>
        <begin position="771"/>
        <end position="792"/>
    </location>
</feature>
<dbReference type="GO" id="GO:0005634">
    <property type="term" value="C:nucleus"/>
    <property type="evidence" value="ECO:0007669"/>
    <property type="project" value="UniProtKB-ARBA"/>
</dbReference>
<dbReference type="Pfam" id="PF13831">
    <property type="entry name" value="PHD_2"/>
    <property type="match status" value="2"/>
</dbReference>
<feature type="region of interest" description="Disordered" evidence="5">
    <location>
        <begin position="752"/>
        <end position="795"/>
    </location>
</feature>
<evidence type="ECO:0000313" key="10">
    <source>
        <dbReference type="Proteomes" id="UP000813462"/>
    </source>
</evidence>
<feature type="signal peptide" evidence="6">
    <location>
        <begin position="1"/>
        <end position="20"/>
    </location>
</feature>
<evidence type="ECO:0000256" key="4">
    <source>
        <dbReference type="PROSITE-ProRule" id="PRU00146"/>
    </source>
</evidence>
<feature type="compositionally biased region" description="Basic and acidic residues" evidence="5">
    <location>
        <begin position="121"/>
        <end position="136"/>
    </location>
</feature>
<feature type="domain" description="PHD-type" evidence="7">
    <location>
        <begin position="1095"/>
        <end position="1144"/>
    </location>
</feature>
<sequence>MRRRLWAWFWLVTVMTGGRCHRRKKMMGRGADGGCGTEERPCPVHKVPAKIPTTNQKEVVEKPASVDIDFYSQAKKALCERSPFDVAEEASASTVPTLPNGLASFLSRQSDSRKRHKKSHSSADKKKSSSRASEKSRVSNIWVDTEVYFRDLTLPDIDALSEVSSFSNSTTRKCFLIPCLGNVPRANAGGGSGENVNGAYANGVVVKDENVNGGNTNEGLVIKNENVDGGDGIENVNGNENGVVKEEVKPEGVQSMEIDGVEDDSLPQKEKDSYVSDLPTGLEWLLGCRNKISLTSERPSKKRKLLGVDAGLEKVLVACSCSGNSSLCHFCSAGDTGKELNRLIVCSSCQVAVHQKCYGVQEPLDSSWLCTWCKQKTDKTDTRESVKPCVLCPKQGGALKPVFKNVESDDPVEFAHLFCCQWMPEVYIMDLMKMEPIMNVEGIKETRRKLVCNICKVKWGACVRCSHGTCRTSFHPLCAREARHRMEVWGKYGCDNVELRAFCSKHSDILDNDNTSQLDDPSVAVGSDYHATNKLLKLKIDQKNGDNIAVHTGTPDTSSDPSDDSEPREIGLADSRLMSVCNDAQPLNDVESFERGTVDVDASDSINFKLILKKLVDRGRVNVKDVASDIGVAPDSLSASLAEDTMVPDVLSKIVKWLKNHAYLNTLQKNLRVKIRPSISSKAEFGANGDSDNAPVSESDVAEPVAVKSVPPRRRTKSNVRFLMDTETLCSTDEISSDSGKVMNEAKVDQVLNEEADNSSKSSLPDVVEKNMTQPDGFQHSSQTISPKSQVSPAEPLDCRIRQSGQGEDQGEEDAVSVLNTCVNADGKPSCSIINSVVPDLKKTEAEEVSSFYIHPDVQKKLLQIQNGVTLKDPVYDFNGLNLAGAGDDVVSRFEASANAGVCCDHQSKHARCNEVNQLVKAEKMGILEVSPEDEVEGELIYFQHRLLENAVARKHFIENLTCNVAKSLPEEIDLARTSRWDAVLVNQYLCELREAKKQGRKERRHKEAQAVLAAATAAAAASSRISSFRKDAFDETSHQENMMKLNTSSGRSGSCSQLIPRAKETLQRVAVPRISLEKHSDFAQSVANFSKEHPRSCDICRRSETILNPILVCSGCKVAVHLDCYRSVKESTGPWYCEVCEEASASRNSGAPAVNFWEQSFFVAECGLCGGTTGAFRKSSGGQWVHAFCAEWVFETTFRRGQVNPVEGMETVPKGVELCYVCRRKSGVCIKATFHPSCARSAGYYMNVKTAGGKQQHKAYCEKHSVEQRAKAETQKHGIEELKSLKQIRVELEKLRLLCERIIKREKLKVFLILVLEMISLMFYMCFCGCLQRELVVCSHDILAVKRDHVARSLLVRSPFVLPDVSSESATTSLKGHTDGYKSCSEAIQQSDDVTVDSTVSVKHETNVPVTADDQRTDDDCSTSQSHFTRKPTERQQFAGKQIPHRSPPPIATRNLSDDGGWRSKSRKHAETFEKELVMTSDQASVKNMRLPKGYAYVPADCLPNEKQTNQDCGPDEPIEHGG</sequence>
<evidence type="ECO:0000256" key="3">
    <source>
        <dbReference type="ARBA" id="ARBA00022833"/>
    </source>
</evidence>
<keyword evidence="6" id="KW-0732">Signal</keyword>
<keyword evidence="2 4" id="KW-0863">Zinc-finger</keyword>
<dbReference type="CDD" id="cd15571">
    <property type="entry name" value="ePHD"/>
    <property type="match status" value="1"/>
</dbReference>
<feature type="region of interest" description="Disordered" evidence="5">
    <location>
        <begin position="1406"/>
        <end position="1465"/>
    </location>
</feature>
<feature type="region of interest" description="Disordered" evidence="5">
    <location>
        <begin position="682"/>
        <end position="713"/>
    </location>
</feature>
<proteinExistence type="predicted"/>
<dbReference type="PROSITE" id="PS51805">
    <property type="entry name" value="EPHD"/>
    <property type="match status" value="1"/>
</dbReference>
<feature type="domain" description="PHD-type" evidence="8">
    <location>
        <begin position="386"/>
        <end position="507"/>
    </location>
</feature>
<evidence type="ECO:0000256" key="1">
    <source>
        <dbReference type="ARBA" id="ARBA00022723"/>
    </source>
</evidence>
<dbReference type="Proteomes" id="UP000813462">
    <property type="component" value="Unassembled WGS sequence"/>
</dbReference>
<dbReference type="SUPFAM" id="SSF57903">
    <property type="entry name" value="FYVE/PHD zinc finger"/>
    <property type="match status" value="2"/>
</dbReference>
<dbReference type="InterPro" id="IPR001965">
    <property type="entry name" value="Znf_PHD"/>
</dbReference>
<dbReference type="InterPro" id="IPR050701">
    <property type="entry name" value="Histone_Mod_Regulator"/>
</dbReference>
<evidence type="ECO:0000259" key="7">
    <source>
        <dbReference type="PROSITE" id="PS50016"/>
    </source>
</evidence>
<dbReference type="InterPro" id="IPR019786">
    <property type="entry name" value="Zinc_finger_PHD-type_CS"/>
</dbReference>
<comment type="caution">
    <text evidence="9">The sequence shown here is derived from an EMBL/GenBank/DDBJ whole genome shotgun (WGS) entry which is preliminary data.</text>
</comment>
<evidence type="ECO:0000313" key="9">
    <source>
        <dbReference type="EMBL" id="KAH7524471.1"/>
    </source>
</evidence>
<dbReference type="PANTHER" id="PTHR13793:SF107">
    <property type="entry name" value="BROMODOMAIN-CONTAINING PROTEIN HOMOLOG"/>
    <property type="match status" value="1"/>
</dbReference>
<evidence type="ECO:0000256" key="6">
    <source>
        <dbReference type="SAM" id="SignalP"/>
    </source>
</evidence>
<dbReference type="InterPro" id="IPR013083">
    <property type="entry name" value="Znf_RING/FYVE/PHD"/>
</dbReference>
<dbReference type="InterPro" id="IPR019787">
    <property type="entry name" value="Znf_PHD-finger"/>
</dbReference>
<evidence type="ECO:0000256" key="2">
    <source>
        <dbReference type="ARBA" id="ARBA00022771"/>
    </source>
</evidence>
<organism evidence="9 10">
    <name type="scientific">Ziziphus jujuba var. spinosa</name>
    <dbReference type="NCBI Taxonomy" id="714518"/>
    <lineage>
        <taxon>Eukaryota</taxon>
        <taxon>Viridiplantae</taxon>
        <taxon>Streptophyta</taxon>
        <taxon>Embryophyta</taxon>
        <taxon>Tracheophyta</taxon>
        <taxon>Spermatophyta</taxon>
        <taxon>Magnoliopsida</taxon>
        <taxon>eudicotyledons</taxon>
        <taxon>Gunneridae</taxon>
        <taxon>Pentapetalae</taxon>
        <taxon>rosids</taxon>
        <taxon>fabids</taxon>
        <taxon>Rosales</taxon>
        <taxon>Rhamnaceae</taxon>
        <taxon>Paliureae</taxon>
        <taxon>Ziziphus</taxon>
    </lineage>
</organism>
<name>A0A978V986_ZIZJJ</name>
<dbReference type="InterPro" id="IPR034732">
    <property type="entry name" value="EPHD"/>
</dbReference>
<dbReference type="Gene3D" id="3.30.40.10">
    <property type="entry name" value="Zinc/RING finger domain, C3HC4 (zinc finger)"/>
    <property type="match status" value="4"/>
</dbReference>
<dbReference type="PROSITE" id="PS01359">
    <property type="entry name" value="ZF_PHD_1"/>
    <property type="match status" value="1"/>
</dbReference>
<evidence type="ECO:0008006" key="11">
    <source>
        <dbReference type="Google" id="ProtNLM"/>
    </source>
</evidence>
<reference evidence="9" key="1">
    <citation type="journal article" date="2021" name="Front. Plant Sci.">
        <title>Chromosome-Scale Genome Assembly for Chinese Sour Jujube and Insights Into Its Genome Evolution and Domestication Signature.</title>
        <authorList>
            <person name="Shen L.-Y."/>
            <person name="Luo H."/>
            <person name="Wang X.-L."/>
            <person name="Wang X.-M."/>
            <person name="Qiu X.-J."/>
            <person name="Liu H."/>
            <person name="Zhou S.-S."/>
            <person name="Jia K.-H."/>
            <person name="Nie S."/>
            <person name="Bao Y.-T."/>
            <person name="Zhang R.-G."/>
            <person name="Yun Q.-Z."/>
            <person name="Chai Y.-H."/>
            <person name="Lu J.-Y."/>
            <person name="Li Y."/>
            <person name="Zhao S.-W."/>
            <person name="Mao J.-F."/>
            <person name="Jia S.-G."/>
            <person name="Mao Y.-M."/>
        </authorList>
    </citation>
    <scope>NUCLEOTIDE SEQUENCE</scope>
    <source>
        <strain evidence="9">AT0</strain>
        <tissue evidence="9">Leaf</tissue>
    </source>
</reference>
<dbReference type="EMBL" id="JAEACU010000006">
    <property type="protein sequence ID" value="KAH7524471.1"/>
    <property type="molecule type" value="Genomic_DNA"/>
</dbReference>
<dbReference type="GO" id="GO:0006357">
    <property type="term" value="P:regulation of transcription by RNA polymerase II"/>
    <property type="evidence" value="ECO:0007669"/>
    <property type="project" value="TreeGrafter"/>
</dbReference>
<dbReference type="Pfam" id="PF13832">
    <property type="entry name" value="zf-HC5HC2H_2"/>
    <property type="match status" value="2"/>
</dbReference>
<feature type="region of interest" description="Disordered" evidence="5">
    <location>
        <begin position="1503"/>
        <end position="1524"/>
    </location>
</feature>